<dbReference type="InterPro" id="IPR013783">
    <property type="entry name" value="Ig-like_fold"/>
</dbReference>
<proteinExistence type="predicted"/>
<keyword evidence="2" id="KW-1185">Reference proteome</keyword>
<accession>A0AAV2HG38</accession>
<feature type="non-terminal residue" evidence="1">
    <location>
        <position position="65"/>
    </location>
</feature>
<gene>
    <name evidence="1" type="ORF">GSLYS_00006350001</name>
</gene>
<sequence length="65" mass="7380">KFYQNKFSVKFLDSTPNVFKPGLQYTAFVQVSSPDNMPPTEGNKVISAYTLVNYQQKLPDQSLYG</sequence>
<organism evidence="1 2">
    <name type="scientific">Lymnaea stagnalis</name>
    <name type="common">Great pond snail</name>
    <name type="synonym">Helix stagnalis</name>
    <dbReference type="NCBI Taxonomy" id="6523"/>
    <lineage>
        <taxon>Eukaryota</taxon>
        <taxon>Metazoa</taxon>
        <taxon>Spiralia</taxon>
        <taxon>Lophotrochozoa</taxon>
        <taxon>Mollusca</taxon>
        <taxon>Gastropoda</taxon>
        <taxon>Heterobranchia</taxon>
        <taxon>Euthyneura</taxon>
        <taxon>Panpulmonata</taxon>
        <taxon>Hygrophila</taxon>
        <taxon>Lymnaeoidea</taxon>
        <taxon>Lymnaeidae</taxon>
        <taxon>Lymnaea</taxon>
    </lineage>
</organism>
<dbReference type="Gene3D" id="2.60.40.10">
    <property type="entry name" value="Immunoglobulins"/>
    <property type="match status" value="1"/>
</dbReference>
<dbReference type="AlphaFoldDB" id="A0AAV2HG38"/>
<name>A0AAV2HG38_LYMST</name>
<comment type="caution">
    <text evidence="1">The sequence shown here is derived from an EMBL/GenBank/DDBJ whole genome shotgun (WGS) entry which is preliminary data.</text>
</comment>
<dbReference type="EMBL" id="CAXITT010000112">
    <property type="protein sequence ID" value="CAL1532271.1"/>
    <property type="molecule type" value="Genomic_DNA"/>
</dbReference>
<dbReference type="Proteomes" id="UP001497497">
    <property type="component" value="Unassembled WGS sequence"/>
</dbReference>
<reference evidence="1 2" key="1">
    <citation type="submission" date="2024-04" db="EMBL/GenBank/DDBJ databases">
        <authorList>
            <consortium name="Genoscope - CEA"/>
            <person name="William W."/>
        </authorList>
    </citation>
    <scope>NUCLEOTIDE SEQUENCE [LARGE SCALE GENOMIC DNA]</scope>
</reference>
<evidence type="ECO:0000313" key="2">
    <source>
        <dbReference type="Proteomes" id="UP001497497"/>
    </source>
</evidence>
<protein>
    <submittedName>
        <fullName evidence="1">Uncharacterized protein</fullName>
    </submittedName>
</protein>
<evidence type="ECO:0000313" key="1">
    <source>
        <dbReference type="EMBL" id="CAL1532271.1"/>
    </source>
</evidence>
<feature type="non-terminal residue" evidence="1">
    <location>
        <position position="1"/>
    </location>
</feature>